<dbReference type="EMBL" id="CP001154">
    <property type="protein sequence ID" value="ACO73395.1"/>
    <property type="molecule type" value="Genomic_DNA"/>
</dbReference>
<evidence type="ECO:0000313" key="4">
    <source>
        <dbReference type="Proteomes" id="UP000002010"/>
    </source>
</evidence>
<dbReference type="STRING" id="557598.LHK_00400"/>
<gene>
    <name evidence="2" type="ordered locus">LHK_00400</name>
    <name evidence="3" type="ordered locus">LHK_02600</name>
</gene>
<dbReference type="InterPro" id="IPR025484">
    <property type="entry name" value="DUF4376"/>
</dbReference>
<dbReference type="RefSeq" id="WP_012695887.1">
    <property type="nucleotide sequence ID" value="NC_012559.1"/>
</dbReference>
<dbReference type="AlphaFoldDB" id="C1DBJ8"/>
<sequence length="186" mass="21159">MNFLIRFDETGRRTETHVVEEKTPSQIDRMVNDGFLIVPEPDYLLLIGNTTGKEHIRNPETGKYEEYVPPPPTLEALREQRRAEINRWRDEQENGGIEHAGHRWDTDEASLQRINAVLLSGTNPLGIWTSADNVDVPMTLEDMQGLFAAIVTRGSAIHARQREMKQAIEGMSRDELEAFQPGWPAP</sequence>
<evidence type="ECO:0000259" key="1">
    <source>
        <dbReference type="Pfam" id="PF14301"/>
    </source>
</evidence>
<dbReference type="KEGG" id="lhk:LHK_02600"/>
<protein>
    <recommendedName>
        <fullName evidence="1">DUF4376 domain-containing protein</fullName>
    </recommendedName>
</protein>
<dbReference type="Proteomes" id="UP000002010">
    <property type="component" value="Chromosome"/>
</dbReference>
<proteinExistence type="predicted"/>
<evidence type="ECO:0000313" key="2">
    <source>
        <dbReference type="EMBL" id="ACO73395.1"/>
    </source>
</evidence>
<dbReference type="KEGG" id="lhk:LHK_00400"/>
<dbReference type="Pfam" id="PF14301">
    <property type="entry name" value="DUF4376"/>
    <property type="match status" value="1"/>
</dbReference>
<accession>C1DBJ8</accession>
<name>C1DBJ8_LARHH</name>
<reference evidence="2 4" key="1">
    <citation type="journal article" date="2009" name="PLoS Genet.">
        <title>The complete genome and proteome of Laribacter hongkongensis reveal potential mechanisms for adaptations to different temperatures and habitats.</title>
        <authorList>
            <person name="Woo P.C."/>
            <person name="Lau S.K."/>
            <person name="Tse H."/>
            <person name="Teng J.L."/>
            <person name="Curreem S.O."/>
            <person name="Tsang A.K."/>
            <person name="Fan R.Y."/>
            <person name="Wong G.K."/>
            <person name="Huang Y."/>
            <person name="Loman N.J."/>
            <person name="Snyder L.A."/>
            <person name="Cai J.J."/>
            <person name="Huang J.D."/>
            <person name="Mak W."/>
            <person name="Pallen M.J."/>
            <person name="Lok S."/>
            <person name="Yuen K.Y."/>
        </authorList>
    </citation>
    <scope>NUCLEOTIDE SEQUENCE [LARGE SCALE GENOMIC DNA]</scope>
    <source>
        <strain evidence="2 4">HLHK9</strain>
    </source>
</reference>
<organism evidence="2 4">
    <name type="scientific">Laribacter hongkongensis (strain HLHK9)</name>
    <dbReference type="NCBI Taxonomy" id="557598"/>
    <lineage>
        <taxon>Bacteria</taxon>
        <taxon>Pseudomonadati</taxon>
        <taxon>Pseudomonadota</taxon>
        <taxon>Betaproteobacteria</taxon>
        <taxon>Neisseriales</taxon>
        <taxon>Aquaspirillaceae</taxon>
        <taxon>Laribacter</taxon>
    </lineage>
</organism>
<dbReference type="HOGENOM" id="CLU_1538188_0_0_4"/>
<keyword evidence="4" id="KW-1185">Reference proteome</keyword>
<dbReference type="EMBL" id="CP001154">
    <property type="protein sequence ID" value="ACO75581.1"/>
    <property type="molecule type" value="Genomic_DNA"/>
</dbReference>
<feature type="domain" description="DUF4376" evidence="1">
    <location>
        <begin position="77"/>
        <end position="172"/>
    </location>
</feature>
<evidence type="ECO:0000313" key="3">
    <source>
        <dbReference type="EMBL" id="ACO75581.1"/>
    </source>
</evidence>